<sequence length="82" mass="8339">MSDGSDRTTVTDGYVVPIAGLMALLFAVMAGLTAPRAFSGEPTEALLPIGFAVGSLAALRLSQRHAAANADADAEMSDDETA</sequence>
<dbReference type="PATRIC" id="fig|1227484.4.peg.2802"/>
<keyword evidence="1" id="KW-0472">Membrane</keyword>
<proteinExistence type="predicted"/>
<comment type="caution">
    <text evidence="2">The sequence shown here is derived from an EMBL/GenBank/DDBJ whole genome shotgun (WGS) entry which is preliminary data.</text>
</comment>
<name>M0DRH7_9EURY</name>
<dbReference type="AlphaFoldDB" id="M0DRH7"/>
<dbReference type="RefSeq" id="WP_004050135.1">
    <property type="nucleotide sequence ID" value="NZ_AOJE01000067.1"/>
</dbReference>
<feature type="transmembrane region" description="Helical" evidence="1">
    <location>
        <begin position="12"/>
        <end position="33"/>
    </location>
</feature>
<reference evidence="2 3" key="1">
    <citation type="journal article" date="2014" name="PLoS Genet.">
        <title>Phylogenetically driven sequencing of extremely halophilic archaea reveals strategies for static and dynamic osmo-response.</title>
        <authorList>
            <person name="Becker E.A."/>
            <person name="Seitzer P.M."/>
            <person name="Tritt A."/>
            <person name="Larsen D."/>
            <person name="Krusor M."/>
            <person name="Yao A.I."/>
            <person name="Wu D."/>
            <person name="Madern D."/>
            <person name="Eisen J.A."/>
            <person name="Darling A.E."/>
            <person name="Facciotti M.T."/>
        </authorList>
    </citation>
    <scope>NUCLEOTIDE SEQUENCE [LARGE SCALE GENOMIC DNA]</scope>
    <source>
        <strain evidence="2 3">DSM 1137</strain>
    </source>
</reference>
<dbReference type="EMBL" id="AOJE01000067">
    <property type="protein sequence ID" value="ELZ36749.1"/>
    <property type="molecule type" value="Genomic_DNA"/>
</dbReference>
<keyword evidence="1" id="KW-1133">Transmembrane helix</keyword>
<keyword evidence="3" id="KW-1185">Reference proteome</keyword>
<gene>
    <name evidence="2" type="ORF">C471_14243</name>
</gene>
<keyword evidence="1" id="KW-0812">Transmembrane</keyword>
<evidence type="ECO:0000313" key="3">
    <source>
        <dbReference type="Proteomes" id="UP000011514"/>
    </source>
</evidence>
<organism evidence="2 3">
    <name type="scientific">Halorubrum saccharovorum DSM 1137</name>
    <dbReference type="NCBI Taxonomy" id="1227484"/>
    <lineage>
        <taxon>Archaea</taxon>
        <taxon>Methanobacteriati</taxon>
        <taxon>Methanobacteriota</taxon>
        <taxon>Stenosarchaea group</taxon>
        <taxon>Halobacteria</taxon>
        <taxon>Halobacteriales</taxon>
        <taxon>Haloferacaceae</taxon>
        <taxon>Halorubrum</taxon>
    </lineage>
</organism>
<accession>M0DRH7</accession>
<dbReference type="eggNOG" id="arCOG11235">
    <property type="taxonomic scope" value="Archaea"/>
</dbReference>
<dbReference type="OrthoDB" id="201437at2157"/>
<evidence type="ECO:0000256" key="1">
    <source>
        <dbReference type="SAM" id="Phobius"/>
    </source>
</evidence>
<protein>
    <submittedName>
        <fullName evidence="2">Uncharacterized protein</fullName>
    </submittedName>
</protein>
<evidence type="ECO:0000313" key="2">
    <source>
        <dbReference type="EMBL" id="ELZ36749.1"/>
    </source>
</evidence>
<feature type="transmembrane region" description="Helical" evidence="1">
    <location>
        <begin position="45"/>
        <end position="62"/>
    </location>
</feature>
<dbReference type="Proteomes" id="UP000011514">
    <property type="component" value="Unassembled WGS sequence"/>
</dbReference>